<dbReference type="InterPro" id="IPR050287">
    <property type="entry name" value="MTA/SAH_deaminase"/>
</dbReference>
<comment type="caution">
    <text evidence="3">The sequence shown here is derived from an EMBL/GenBank/DDBJ whole genome shotgun (WGS) entry which is preliminary data.</text>
</comment>
<evidence type="ECO:0000259" key="2">
    <source>
        <dbReference type="Pfam" id="PF01979"/>
    </source>
</evidence>
<evidence type="ECO:0000256" key="1">
    <source>
        <dbReference type="ARBA" id="ARBA00022801"/>
    </source>
</evidence>
<sequence length="379" mass="39568">MKHAAFANCHSHVFHRALRGREVGGDTFWAWRDRMYAVAGVLDPDLLHALARATYAEMRLAGIGAVGEFHYVHHAPGGAPYADRHAMADALVDAARDVGMRLCLLDTCYLRAGFDDEPTSPVQRRFSDGTVDAWAERAQDLASRYAEAGAVVVGAAIHSVRAVPEDDLATVAAALPDAPLHVHVSEQPAENEACLAATGRTPVALLADAGVWSPRTTAVHATHLTPDDVATLGASGSTVCLCPTTEAELADGIGPSVALRGAGVRVTLGSDSNTVIDPFVEARAVEMHERLVSGRRGSWSAAELWRVATTDGYASLGFDPALAAGADAFALAPGSVRLAGATEPLWAATAADVVPPAELDPGRGAADLAAAIDAIWERV</sequence>
<name>A0ABQ6HYP1_9MICO</name>
<dbReference type="SUPFAM" id="SSF51556">
    <property type="entry name" value="Metallo-dependent hydrolases"/>
    <property type="match status" value="1"/>
</dbReference>
<evidence type="ECO:0000313" key="3">
    <source>
        <dbReference type="EMBL" id="GMA23620.1"/>
    </source>
</evidence>
<dbReference type="Gene3D" id="2.30.40.10">
    <property type="entry name" value="Urease, subunit C, domain 1"/>
    <property type="match status" value="1"/>
</dbReference>
<dbReference type="InterPro" id="IPR032466">
    <property type="entry name" value="Metal_Hydrolase"/>
</dbReference>
<keyword evidence="1" id="KW-0378">Hydrolase</keyword>
<dbReference type="Proteomes" id="UP001157091">
    <property type="component" value="Unassembled WGS sequence"/>
</dbReference>
<dbReference type="Gene3D" id="3.20.20.140">
    <property type="entry name" value="Metal-dependent hydrolases"/>
    <property type="match status" value="1"/>
</dbReference>
<dbReference type="RefSeq" id="WP_284292591.1">
    <property type="nucleotide sequence ID" value="NZ_BSUK01000001.1"/>
</dbReference>
<keyword evidence="4" id="KW-1185">Reference proteome</keyword>
<feature type="domain" description="Amidohydrolase-related" evidence="2">
    <location>
        <begin position="4"/>
        <end position="324"/>
    </location>
</feature>
<dbReference type="NCBIfam" id="NF006681">
    <property type="entry name" value="PRK09229.1-2"/>
    <property type="match status" value="1"/>
</dbReference>
<reference evidence="4" key="1">
    <citation type="journal article" date="2019" name="Int. J. Syst. Evol. Microbiol.">
        <title>The Global Catalogue of Microorganisms (GCM) 10K type strain sequencing project: providing services to taxonomists for standard genome sequencing and annotation.</title>
        <authorList>
            <consortium name="The Broad Institute Genomics Platform"/>
            <consortium name="The Broad Institute Genome Sequencing Center for Infectious Disease"/>
            <person name="Wu L."/>
            <person name="Ma J."/>
        </authorList>
    </citation>
    <scope>NUCLEOTIDE SEQUENCE [LARGE SCALE GENOMIC DNA]</scope>
    <source>
        <strain evidence="4">NBRC 106348</strain>
    </source>
</reference>
<evidence type="ECO:0000313" key="4">
    <source>
        <dbReference type="Proteomes" id="UP001157091"/>
    </source>
</evidence>
<dbReference type="PANTHER" id="PTHR43794:SF11">
    <property type="entry name" value="AMIDOHYDROLASE-RELATED DOMAIN-CONTAINING PROTEIN"/>
    <property type="match status" value="1"/>
</dbReference>
<dbReference type="InterPro" id="IPR011059">
    <property type="entry name" value="Metal-dep_hydrolase_composite"/>
</dbReference>
<dbReference type="Pfam" id="PF01979">
    <property type="entry name" value="Amidohydro_1"/>
    <property type="match status" value="1"/>
</dbReference>
<protein>
    <submittedName>
        <fullName evidence="3">Formimidoylglutamate deiminase</fullName>
    </submittedName>
</protein>
<dbReference type="EMBL" id="BSUK01000001">
    <property type="protein sequence ID" value="GMA23620.1"/>
    <property type="molecule type" value="Genomic_DNA"/>
</dbReference>
<proteinExistence type="predicted"/>
<gene>
    <name evidence="3" type="ORF">GCM10025864_13790</name>
</gene>
<accession>A0ABQ6HYP1</accession>
<dbReference type="PANTHER" id="PTHR43794">
    <property type="entry name" value="AMINOHYDROLASE SSNA-RELATED"/>
    <property type="match status" value="1"/>
</dbReference>
<dbReference type="InterPro" id="IPR006680">
    <property type="entry name" value="Amidohydro-rel"/>
</dbReference>
<organism evidence="3 4">
    <name type="scientific">Luteimicrobium album</name>
    <dbReference type="NCBI Taxonomy" id="1054550"/>
    <lineage>
        <taxon>Bacteria</taxon>
        <taxon>Bacillati</taxon>
        <taxon>Actinomycetota</taxon>
        <taxon>Actinomycetes</taxon>
        <taxon>Micrococcales</taxon>
        <taxon>Luteimicrobium</taxon>
    </lineage>
</organism>